<evidence type="ECO:0000256" key="1">
    <source>
        <dbReference type="SAM" id="MobiDB-lite"/>
    </source>
</evidence>
<evidence type="ECO:0000313" key="3">
    <source>
        <dbReference type="Proteomes" id="UP000271426"/>
    </source>
</evidence>
<dbReference type="Proteomes" id="UP000271426">
    <property type="component" value="Chromosome"/>
</dbReference>
<sequence>MDTWVRVAVPLKVRGASWGRSEKNNASRRRWFLNTSALALRSCCRMPASRKFFSRRDAVWRWASPASFVHTGTFWAHFPRSQNLHVQICPENVHIAPDMYTSCTYLCTSAGSSNPTPNPRKRPSKCRRPNARESPRGNAVVGGGGRRKASCYFSESITSLKVATGRMTSEVLASLG</sequence>
<proteinExistence type="predicted"/>
<organism evidence="2 3">
    <name type="scientific">Corynebacterium pseudopelargi</name>
    <dbReference type="NCBI Taxonomy" id="2080757"/>
    <lineage>
        <taxon>Bacteria</taxon>
        <taxon>Bacillati</taxon>
        <taxon>Actinomycetota</taxon>
        <taxon>Actinomycetes</taxon>
        <taxon>Mycobacteriales</taxon>
        <taxon>Corynebacteriaceae</taxon>
        <taxon>Corynebacterium</taxon>
    </lineage>
</organism>
<name>A0A3G6IW47_9CORY</name>
<dbReference type="EMBL" id="CP033898">
    <property type="protein sequence ID" value="AZA09886.1"/>
    <property type="molecule type" value="Genomic_DNA"/>
</dbReference>
<accession>A0A3G6IW47</accession>
<feature type="compositionally biased region" description="Basic residues" evidence="1">
    <location>
        <begin position="119"/>
        <end position="129"/>
    </location>
</feature>
<evidence type="ECO:0000313" key="2">
    <source>
        <dbReference type="EMBL" id="AZA09886.1"/>
    </source>
</evidence>
<gene>
    <name evidence="2" type="ORF">CPPEL_08915</name>
</gene>
<keyword evidence="3" id="KW-1185">Reference proteome</keyword>
<dbReference type="KEGG" id="cpso:CPPEL_08915"/>
<feature type="region of interest" description="Disordered" evidence="1">
    <location>
        <begin position="111"/>
        <end position="146"/>
    </location>
</feature>
<reference evidence="2 3" key="1">
    <citation type="submission" date="2018-11" db="EMBL/GenBank/DDBJ databases">
        <authorList>
            <person name="Kleinhagauer T."/>
            <person name="Glaeser S.P."/>
            <person name="Spergser J."/>
            <person name="Ruckert C."/>
            <person name="Kaempfer P."/>
            <person name="Busse H.-J."/>
        </authorList>
    </citation>
    <scope>NUCLEOTIDE SEQUENCE [LARGE SCALE GENOMIC DNA]</scope>
    <source>
        <strain evidence="2 3">812CH</strain>
    </source>
</reference>
<protein>
    <submittedName>
        <fullName evidence="2">Uncharacterized protein</fullName>
    </submittedName>
</protein>
<dbReference type="AlphaFoldDB" id="A0A3G6IW47"/>